<comment type="caution">
    <text evidence="1">The sequence shown here is derived from an EMBL/GenBank/DDBJ whole genome shotgun (WGS) entry which is preliminary data.</text>
</comment>
<proteinExistence type="predicted"/>
<organism evidence="1 2">
    <name type="scientific">Populus alba x Populus x berolinensis</name>
    <dbReference type="NCBI Taxonomy" id="444605"/>
    <lineage>
        <taxon>Eukaryota</taxon>
        <taxon>Viridiplantae</taxon>
        <taxon>Streptophyta</taxon>
        <taxon>Embryophyta</taxon>
        <taxon>Tracheophyta</taxon>
        <taxon>Spermatophyta</taxon>
        <taxon>Magnoliopsida</taxon>
        <taxon>eudicotyledons</taxon>
        <taxon>Gunneridae</taxon>
        <taxon>Pentapetalae</taxon>
        <taxon>rosids</taxon>
        <taxon>fabids</taxon>
        <taxon>Malpighiales</taxon>
        <taxon>Salicaceae</taxon>
        <taxon>Saliceae</taxon>
        <taxon>Populus</taxon>
    </lineage>
</organism>
<keyword evidence="2" id="KW-1185">Reference proteome</keyword>
<reference evidence="1" key="1">
    <citation type="journal article" date="2023" name="Mol. Ecol. Resour.">
        <title>Chromosome-level genome assembly of a triploid poplar Populus alba 'Berolinensis'.</title>
        <authorList>
            <person name="Chen S."/>
            <person name="Yu Y."/>
            <person name="Wang X."/>
            <person name="Wang S."/>
            <person name="Zhang T."/>
            <person name="Zhou Y."/>
            <person name="He R."/>
            <person name="Meng N."/>
            <person name="Wang Y."/>
            <person name="Liu W."/>
            <person name="Liu Z."/>
            <person name="Liu J."/>
            <person name="Guo Q."/>
            <person name="Huang H."/>
            <person name="Sederoff R.R."/>
            <person name="Wang G."/>
            <person name="Qu G."/>
            <person name="Chen S."/>
        </authorList>
    </citation>
    <scope>NUCLEOTIDE SEQUENCE</scope>
    <source>
        <strain evidence="1">SC-2020</strain>
    </source>
</reference>
<accession>A0AAD6QWW9</accession>
<evidence type="ECO:0000313" key="2">
    <source>
        <dbReference type="Proteomes" id="UP001164929"/>
    </source>
</evidence>
<dbReference type="Proteomes" id="UP001164929">
    <property type="component" value="Chromosome 5"/>
</dbReference>
<dbReference type="EMBL" id="JAQIZT010000005">
    <property type="protein sequence ID" value="KAJ6997492.1"/>
    <property type="molecule type" value="Genomic_DNA"/>
</dbReference>
<sequence length="56" mass="6347">MATQTPHSPWANQSTTWCMGSPVLAQANSSTTWHLDLGKRLDCLWWPQHHMTLGQT</sequence>
<dbReference type="AlphaFoldDB" id="A0AAD6QWW9"/>
<name>A0AAD6QWW9_9ROSI</name>
<protein>
    <submittedName>
        <fullName evidence="1">Uncharacterized protein</fullName>
    </submittedName>
</protein>
<evidence type="ECO:0000313" key="1">
    <source>
        <dbReference type="EMBL" id="KAJ6997492.1"/>
    </source>
</evidence>
<gene>
    <name evidence="1" type="ORF">NC653_013917</name>
</gene>